<evidence type="ECO:0000256" key="7">
    <source>
        <dbReference type="ARBA" id="ARBA00041324"/>
    </source>
</evidence>
<evidence type="ECO:0000259" key="11">
    <source>
        <dbReference type="Pfam" id="PF00551"/>
    </source>
</evidence>
<dbReference type="EC" id="2.1.2.2" evidence="2"/>
<comment type="similarity">
    <text evidence="6">Belongs to the GART family.</text>
</comment>
<keyword evidence="5" id="KW-0658">Purine biosynthesis</keyword>
<dbReference type="PANTHER" id="PTHR43369">
    <property type="entry name" value="PHOSPHORIBOSYLGLYCINAMIDE FORMYLTRANSFERASE"/>
    <property type="match status" value="1"/>
</dbReference>
<evidence type="ECO:0000256" key="9">
    <source>
        <dbReference type="ARBA" id="ARBA00047664"/>
    </source>
</evidence>
<dbReference type="Pfam" id="PF00551">
    <property type="entry name" value="Formyl_trans_N"/>
    <property type="match status" value="1"/>
</dbReference>
<evidence type="ECO:0000256" key="3">
    <source>
        <dbReference type="ARBA" id="ARBA00022076"/>
    </source>
</evidence>
<name>A0AAN6EVU7_EXODE</name>
<evidence type="ECO:0000256" key="4">
    <source>
        <dbReference type="ARBA" id="ARBA00022679"/>
    </source>
</evidence>
<evidence type="ECO:0000256" key="10">
    <source>
        <dbReference type="SAM" id="MobiDB-lite"/>
    </source>
</evidence>
<dbReference type="GO" id="GO:0006189">
    <property type="term" value="P:'de novo' IMP biosynthetic process"/>
    <property type="evidence" value="ECO:0007669"/>
    <property type="project" value="InterPro"/>
</dbReference>
<organism evidence="12 13">
    <name type="scientific">Exophiala dermatitidis</name>
    <name type="common">Black yeast-like fungus</name>
    <name type="synonym">Wangiella dermatitidis</name>
    <dbReference type="NCBI Taxonomy" id="5970"/>
    <lineage>
        <taxon>Eukaryota</taxon>
        <taxon>Fungi</taxon>
        <taxon>Dikarya</taxon>
        <taxon>Ascomycota</taxon>
        <taxon>Pezizomycotina</taxon>
        <taxon>Eurotiomycetes</taxon>
        <taxon>Chaetothyriomycetidae</taxon>
        <taxon>Chaetothyriales</taxon>
        <taxon>Herpotrichiellaceae</taxon>
        <taxon>Exophiala</taxon>
    </lineage>
</organism>
<dbReference type="Proteomes" id="UP001161757">
    <property type="component" value="Unassembled WGS sequence"/>
</dbReference>
<comment type="caution">
    <text evidence="12">The sequence shown here is derived from an EMBL/GenBank/DDBJ whole genome shotgun (WGS) entry which is preliminary data.</text>
</comment>
<evidence type="ECO:0000256" key="1">
    <source>
        <dbReference type="ARBA" id="ARBA00005054"/>
    </source>
</evidence>
<evidence type="ECO:0000256" key="5">
    <source>
        <dbReference type="ARBA" id="ARBA00022755"/>
    </source>
</evidence>
<proteinExistence type="inferred from homology"/>
<dbReference type="GO" id="GO:0004644">
    <property type="term" value="F:phosphoribosylglycinamide formyltransferase activity"/>
    <property type="evidence" value="ECO:0007669"/>
    <property type="project" value="UniProtKB-EC"/>
</dbReference>
<evidence type="ECO:0000313" key="12">
    <source>
        <dbReference type="EMBL" id="KAJ8991984.1"/>
    </source>
</evidence>
<dbReference type="EMBL" id="JAJGCB010000006">
    <property type="protein sequence ID" value="KAJ8991984.1"/>
    <property type="molecule type" value="Genomic_DNA"/>
</dbReference>
<dbReference type="FunFam" id="3.40.50.170:FF:000009">
    <property type="entry name" value="Phosphoribosylglycinamide formyltransferase (Eurofung)"/>
    <property type="match status" value="1"/>
</dbReference>
<dbReference type="InterPro" id="IPR002376">
    <property type="entry name" value="Formyl_transf_N"/>
</dbReference>
<dbReference type="InterPro" id="IPR004607">
    <property type="entry name" value="GART"/>
</dbReference>
<accession>A0AAN6EVU7</accession>
<keyword evidence="4 12" id="KW-0808">Transferase</keyword>
<dbReference type="Gene3D" id="3.40.50.170">
    <property type="entry name" value="Formyl transferase, N-terminal domain"/>
    <property type="match status" value="1"/>
</dbReference>
<gene>
    <name evidence="12" type="primary">ade5</name>
    <name evidence="12" type="ORF">HRR80_003885</name>
</gene>
<comment type="pathway">
    <text evidence="1">Purine metabolism; IMP biosynthesis via de novo pathway; N(2)-formyl-N(1)-(5-phospho-D-ribosyl)glycinamide from N(1)-(5-phospho-D-ribosyl)glycinamide (10-formyl THF route): step 1/1.</text>
</comment>
<dbReference type="AlphaFoldDB" id="A0AAN6EVU7"/>
<dbReference type="InterPro" id="IPR036477">
    <property type="entry name" value="Formyl_transf_N_sf"/>
</dbReference>
<protein>
    <recommendedName>
        <fullName evidence="3">Phosphoribosylglycinamide formyltransferase</fullName>
        <ecNumber evidence="2">2.1.2.2</ecNumber>
    </recommendedName>
    <alternativeName>
        <fullName evidence="8">5'-phosphoribosylglycinamide transformylase</fullName>
    </alternativeName>
    <alternativeName>
        <fullName evidence="7">GAR transformylase</fullName>
    </alternativeName>
</protein>
<dbReference type="PANTHER" id="PTHR43369:SF2">
    <property type="entry name" value="PHOSPHORIBOSYLGLYCINAMIDE FORMYLTRANSFERASE"/>
    <property type="match status" value="1"/>
</dbReference>
<sequence>MGSSSKTRSHSQSKSRSISTDKSRAYSSSSLFNLTVLISGSGTNLQALIDACGQSPSSNAGPRTLPNAQITHVISNRKDAYGLVRAQEANIPTTYHNLVAYKKKHPNDEAGIQAARREYDTDLAQKILTHIPCPDLVVCAGWMHILSPVFINALSTANVPIINLHPALPGQFNGANAIGRAYEAFQRGEISKTGVMVHYVVDEVDMGQPIMVREVECKPGESQADLEERIHQTEWQLLVEATGKVLSDLEQKRRSEG</sequence>
<dbReference type="SUPFAM" id="SSF53328">
    <property type="entry name" value="Formyltransferase"/>
    <property type="match status" value="1"/>
</dbReference>
<dbReference type="GO" id="GO:0005737">
    <property type="term" value="C:cytoplasm"/>
    <property type="evidence" value="ECO:0007669"/>
    <property type="project" value="TreeGrafter"/>
</dbReference>
<dbReference type="CDD" id="cd08645">
    <property type="entry name" value="FMT_core_GART"/>
    <property type="match status" value="1"/>
</dbReference>
<dbReference type="NCBIfam" id="TIGR00639">
    <property type="entry name" value="PurN"/>
    <property type="match status" value="1"/>
</dbReference>
<feature type="domain" description="Formyl transferase N-terminal" evidence="11">
    <location>
        <begin position="33"/>
        <end position="242"/>
    </location>
</feature>
<evidence type="ECO:0000256" key="6">
    <source>
        <dbReference type="ARBA" id="ARBA00038440"/>
    </source>
</evidence>
<evidence type="ECO:0000256" key="2">
    <source>
        <dbReference type="ARBA" id="ARBA00012254"/>
    </source>
</evidence>
<evidence type="ECO:0000256" key="8">
    <source>
        <dbReference type="ARBA" id="ARBA00041682"/>
    </source>
</evidence>
<dbReference type="HAMAP" id="MF_01930">
    <property type="entry name" value="PurN"/>
    <property type="match status" value="1"/>
</dbReference>
<comment type="catalytic activity">
    <reaction evidence="9">
        <text>N(1)-(5-phospho-beta-D-ribosyl)glycinamide + (6R)-10-formyltetrahydrofolate = N(2)-formyl-N(1)-(5-phospho-beta-D-ribosyl)glycinamide + (6S)-5,6,7,8-tetrahydrofolate + H(+)</text>
        <dbReference type="Rhea" id="RHEA:15053"/>
        <dbReference type="ChEBI" id="CHEBI:15378"/>
        <dbReference type="ChEBI" id="CHEBI:57453"/>
        <dbReference type="ChEBI" id="CHEBI:143788"/>
        <dbReference type="ChEBI" id="CHEBI:147286"/>
        <dbReference type="ChEBI" id="CHEBI:195366"/>
        <dbReference type="EC" id="2.1.2.2"/>
    </reaction>
</comment>
<reference evidence="12" key="1">
    <citation type="submission" date="2023-01" db="EMBL/GenBank/DDBJ databases">
        <title>Exophiala dermititidis isolated from Cystic Fibrosis Patient.</title>
        <authorList>
            <person name="Kurbessoian T."/>
            <person name="Crocker A."/>
            <person name="Murante D."/>
            <person name="Hogan D.A."/>
            <person name="Stajich J.E."/>
        </authorList>
    </citation>
    <scope>NUCLEOTIDE SEQUENCE</scope>
    <source>
        <strain evidence="12">Ex8</strain>
    </source>
</reference>
<evidence type="ECO:0000313" key="13">
    <source>
        <dbReference type="Proteomes" id="UP001161757"/>
    </source>
</evidence>
<feature type="region of interest" description="Disordered" evidence="10">
    <location>
        <begin position="1"/>
        <end position="22"/>
    </location>
</feature>